<dbReference type="Gene3D" id="3.30.2090.10">
    <property type="entry name" value="Multidrug efflux transporter AcrB TolC docking domain, DN and DC subdomains"/>
    <property type="match status" value="2"/>
</dbReference>
<dbReference type="NCBIfam" id="TIGR00914">
    <property type="entry name" value="2A0601"/>
    <property type="match status" value="1"/>
</dbReference>
<dbReference type="Gene3D" id="3.30.70.1440">
    <property type="entry name" value="Multidrug efflux transporter AcrB pore domain"/>
    <property type="match status" value="1"/>
</dbReference>
<evidence type="ECO:0000256" key="1">
    <source>
        <dbReference type="ARBA" id="ARBA00004651"/>
    </source>
</evidence>
<dbReference type="Gene3D" id="3.30.70.1430">
    <property type="entry name" value="Multidrug efflux transporter AcrB pore domain"/>
    <property type="match status" value="2"/>
</dbReference>
<evidence type="ECO:0000313" key="10">
    <source>
        <dbReference type="Proteomes" id="UP000189739"/>
    </source>
</evidence>
<dbReference type="InterPro" id="IPR027463">
    <property type="entry name" value="AcrB_DN_DC_subdom"/>
</dbReference>
<protein>
    <submittedName>
        <fullName evidence="9">Cation transporter</fullName>
    </submittedName>
</protein>
<keyword evidence="7 8" id="KW-0472">Membrane</keyword>
<dbReference type="InterPro" id="IPR001036">
    <property type="entry name" value="Acrflvin-R"/>
</dbReference>
<feature type="transmembrane region" description="Helical" evidence="8">
    <location>
        <begin position="508"/>
        <end position="531"/>
    </location>
</feature>
<dbReference type="Gene3D" id="3.30.70.1320">
    <property type="entry name" value="Multidrug efflux transporter AcrB pore domain like"/>
    <property type="match status" value="2"/>
</dbReference>
<dbReference type="RefSeq" id="WP_078350661.1">
    <property type="nucleotide sequence ID" value="NZ_MBTF01000036.1"/>
</dbReference>
<dbReference type="Proteomes" id="UP000189739">
    <property type="component" value="Unassembled WGS sequence"/>
</dbReference>
<feature type="transmembrane region" description="Helical" evidence="8">
    <location>
        <begin position="375"/>
        <end position="401"/>
    </location>
</feature>
<feature type="transmembrane region" description="Helical" evidence="8">
    <location>
        <begin position="477"/>
        <end position="496"/>
    </location>
</feature>
<organism evidence="9 10">
    <name type="scientific">Mucilaginibacter pedocola</name>
    <dbReference type="NCBI Taxonomy" id="1792845"/>
    <lineage>
        <taxon>Bacteria</taxon>
        <taxon>Pseudomonadati</taxon>
        <taxon>Bacteroidota</taxon>
        <taxon>Sphingobacteriia</taxon>
        <taxon>Sphingobacteriales</taxon>
        <taxon>Sphingobacteriaceae</taxon>
        <taxon>Mucilaginibacter</taxon>
    </lineage>
</organism>
<keyword evidence="5 8" id="KW-0812">Transmembrane</keyword>
<name>A0A1S9P960_9SPHI</name>
<comment type="similarity">
    <text evidence="2">Belongs to the resistance-nodulation-cell division (RND) (TC 2.A.6) family.</text>
</comment>
<dbReference type="Gene3D" id="1.20.1640.10">
    <property type="entry name" value="Multidrug efflux transporter AcrB transmembrane domain"/>
    <property type="match status" value="3"/>
</dbReference>
<feature type="transmembrane region" description="Helical" evidence="8">
    <location>
        <begin position="1043"/>
        <end position="1069"/>
    </location>
</feature>
<comment type="caution">
    <text evidence="9">The sequence shown here is derived from an EMBL/GenBank/DDBJ whole genome shotgun (WGS) entry which is preliminary data.</text>
</comment>
<evidence type="ECO:0000313" key="9">
    <source>
        <dbReference type="EMBL" id="OOQ57367.1"/>
    </source>
</evidence>
<feature type="transmembrane region" description="Helical" evidence="8">
    <location>
        <begin position="940"/>
        <end position="959"/>
    </location>
</feature>
<dbReference type="PANTHER" id="PTHR32063">
    <property type="match status" value="1"/>
</dbReference>
<gene>
    <name evidence="9" type="ORF">BC343_14785</name>
</gene>
<dbReference type="SUPFAM" id="SSF82714">
    <property type="entry name" value="Multidrug efflux transporter AcrB TolC docking domain, DN and DC subdomains"/>
    <property type="match status" value="2"/>
</dbReference>
<dbReference type="STRING" id="1792845.BC343_14785"/>
<dbReference type="OrthoDB" id="9760604at2"/>
<feature type="transmembrane region" description="Helical" evidence="8">
    <location>
        <begin position="12"/>
        <end position="31"/>
    </location>
</feature>
<evidence type="ECO:0000256" key="4">
    <source>
        <dbReference type="ARBA" id="ARBA00022475"/>
    </source>
</evidence>
<dbReference type="Pfam" id="PF00873">
    <property type="entry name" value="ACR_tran"/>
    <property type="match status" value="1"/>
</dbReference>
<keyword evidence="10" id="KW-1185">Reference proteome</keyword>
<evidence type="ECO:0000256" key="8">
    <source>
        <dbReference type="SAM" id="Phobius"/>
    </source>
</evidence>
<keyword evidence="4" id="KW-1003">Cell membrane</keyword>
<comment type="subcellular location">
    <subcellularLocation>
        <location evidence="1">Cell membrane</location>
        <topology evidence="1">Multi-pass membrane protein</topology>
    </subcellularLocation>
</comment>
<evidence type="ECO:0000256" key="7">
    <source>
        <dbReference type="ARBA" id="ARBA00023136"/>
    </source>
</evidence>
<dbReference type="PANTHER" id="PTHR32063:SF24">
    <property type="entry name" value="CATION EFFLUX SYSTEM (ACRB_ACRD_ACRF FAMILY)"/>
    <property type="match status" value="1"/>
</dbReference>
<feature type="transmembrane region" description="Helical" evidence="8">
    <location>
        <begin position="914"/>
        <end position="933"/>
    </location>
</feature>
<dbReference type="GO" id="GO:0005886">
    <property type="term" value="C:plasma membrane"/>
    <property type="evidence" value="ECO:0007669"/>
    <property type="project" value="UniProtKB-SubCell"/>
</dbReference>
<sequence length="1076" mass="117030">MIERILGFSLCNRILVALLTAAIAGIGIYSLKGLAIDAVPDITNNQVQINTVAAAFSPMEVEKQVTFPVETALAGIPGLESTRSLSRNGFSQVTAIFSDDVDIYFARNQVNQRLAEAKENLPDGVDPTMGAISTGLGEIYMWTVEYNNPNGKGADIKNGEPGWQKDGSYLTPEGQRLRKDFELAGYLRTVEDWIIRPQMKGVKGVAGVDAIGGYVQQYHVMPDPEKLVSLGLSFDTVINVIQRNNHSIGAGYIERNGESYVVRSDGRIDNAEQLANIVVANRRGIPIYLKDVAEIGIGRELRTGSASGNGNEVVVGTSLMLIGSNSRVVSEAVDQKLQEINKSLPPGIIAKTVLNRTKLVDSTIKTVEKNLTEGAILVIVILFALLGNFRAALITALVIPISMLMTAMGMQYFNISGNLMSLGALDFGLIVDGAVIITENCLRRLAEQQHHEGRVLTLKERLHEVSLAAREMIQPSVFGQAIIIMVYIPLLTFTGVEGKMFQPMALTVIIALVAAFVLSLTFVPAMIAIFVSGKVEEKESKIIHVTKSGYEPMLRSSLHRPLAFILGATGAFAVALIIFFNMGQEFIPTLDEKDIAMHAIRIPSTSLTQSQALQAEVEKAVSSIPEVSFVFSKTGTAEMAADPMPPNASDTFIILKPREEWADSKMEKTALIDRIAETVGKIPGNNYEFTQPIQMRFNELISGVRSDIAIKVYGDDFPQMEKTANQIAQILRGVNGSADVKVEQTSGLPMMEMKLDKGAIARYGLNVSDILDVISVAIGGKETGLVFQGDRRFDILVRLPDALRQDLEVIQNLPILLPEDNDPSDLVRNAQHVRPTYIPLKEVAKLEIKDGPNQISRENGKRRIVVQSNVRGRDISSFVEDARTVLDQKLKLPTGYWLEWGGQFKNLEEAKVRLSLVVPACFFMIFLLLFSALNSVKQALLVFSGVPLALTGGILTLWLRGMPFSISAAVGLIALSGVAVLNGLVMVSRINQLIREGMEIDSAIIEGALSRLRPVLMTALVASLGFVPMAIATGAGAEVQKPLATVVIGGLITATLLTLLVLPAIYHYFSLGERNK</sequence>
<dbReference type="SUPFAM" id="SSF82866">
    <property type="entry name" value="Multidrug efflux transporter AcrB transmembrane domain"/>
    <property type="match status" value="2"/>
</dbReference>
<dbReference type="SUPFAM" id="SSF82693">
    <property type="entry name" value="Multidrug efflux transporter AcrB pore domain, PN1, PN2, PC1 and PC2 subdomains"/>
    <property type="match status" value="3"/>
</dbReference>
<dbReference type="GO" id="GO:0008324">
    <property type="term" value="F:monoatomic cation transmembrane transporter activity"/>
    <property type="evidence" value="ECO:0007669"/>
    <property type="project" value="InterPro"/>
</dbReference>
<proteinExistence type="inferred from homology"/>
<evidence type="ECO:0000256" key="2">
    <source>
        <dbReference type="ARBA" id="ARBA00010942"/>
    </source>
</evidence>
<feature type="transmembrane region" description="Helical" evidence="8">
    <location>
        <begin position="562"/>
        <end position="582"/>
    </location>
</feature>
<dbReference type="GO" id="GO:0042910">
    <property type="term" value="F:xenobiotic transmembrane transporter activity"/>
    <property type="evidence" value="ECO:0007669"/>
    <property type="project" value="TreeGrafter"/>
</dbReference>
<keyword evidence="3" id="KW-0813">Transport</keyword>
<keyword evidence="6 8" id="KW-1133">Transmembrane helix</keyword>
<feature type="transmembrane region" description="Helical" evidence="8">
    <location>
        <begin position="1015"/>
        <end position="1037"/>
    </location>
</feature>
<dbReference type="AlphaFoldDB" id="A0A1S9P960"/>
<dbReference type="PRINTS" id="PR00702">
    <property type="entry name" value="ACRIFLAVINRP"/>
</dbReference>
<evidence type="ECO:0000256" key="5">
    <source>
        <dbReference type="ARBA" id="ARBA00022692"/>
    </source>
</evidence>
<evidence type="ECO:0000256" key="3">
    <source>
        <dbReference type="ARBA" id="ARBA00022448"/>
    </source>
</evidence>
<evidence type="ECO:0000256" key="6">
    <source>
        <dbReference type="ARBA" id="ARBA00022989"/>
    </source>
</evidence>
<accession>A0A1S9P960</accession>
<feature type="transmembrane region" description="Helical" evidence="8">
    <location>
        <begin position="965"/>
        <end position="985"/>
    </location>
</feature>
<dbReference type="InterPro" id="IPR004763">
    <property type="entry name" value="CusA-like"/>
</dbReference>
<dbReference type="EMBL" id="MBTF01000036">
    <property type="protein sequence ID" value="OOQ57367.1"/>
    <property type="molecule type" value="Genomic_DNA"/>
</dbReference>
<reference evidence="9 10" key="1">
    <citation type="submission" date="2016-07" db="EMBL/GenBank/DDBJ databases">
        <title>Genomic analysis of zinc-resistant bacterium Mucilaginibacter pedocola TBZ30.</title>
        <authorList>
            <person name="Huang J."/>
            <person name="Tang J."/>
        </authorList>
    </citation>
    <scope>NUCLEOTIDE SEQUENCE [LARGE SCALE GENOMIC DNA]</scope>
    <source>
        <strain evidence="9 10">TBZ30</strain>
    </source>
</reference>